<proteinExistence type="predicted"/>
<evidence type="ECO:0000313" key="2">
    <source>
        <dbReference type="EMBL" id="CBK41499.1"/>
    </source>
</evidence>
<evidence type="ECO:0000313" key="3">
    <source>
        <dbReference type="Proteomes" id="UP000001660"/>
    </source>
</evidence>
<dbReference type="STRING" id="330214.NIDE1768"/>
<protein>
    <submittedName>
        <fullName evidence="2">Uncharacterized protein</fullName>
    </submittedName>
</protein>
<dbReference type="HOGENOM" id="CLU_1632339_0_0_0"/>
<reference evidence="2 3" key="1">
    <citation type="journal article" date="2010" name="Proc. Natl. Acad. Sci. U.S.A.">
        <title>A Nitrospira metagenome illuminates the physiology and evolution of globally important nitrite-oxidizing bacteria.</title>
        <authorList>
            <person name="Lucker S."/>
            <person name="Wagner M."/>
            <person name="Maixner F."/>
            <person name="Pelletier E."/>
            <person name="Koch H."/>
            <person name="Vacherie B."/>
            <person name="Rattei T."/>
            <person name="Sinninghe Damste J."/>
            <person name="Spieck E."/>
            <person name="Le Paslier D."/>
            <person name="Daims H."/>
        </authorList>
    </citation>
    <scope>NUCLEOTIDE SEQUENCE [LARGE SCALE GENOMIC DNA]</scope>
</reference>
<dbReference type="AlphaFoldDB" id="D8PE40"/>
<dbReference type="KEGG" id="nde:NIDE1768"/>
<sequence>MRSIHSRFLRLDSLLRAWAVLWLLALPLFHIHPETDPHHGEAGHVHAAAVHTVFSADLEGEFEDHHHEAHHHAQVADSGPALSAQGPHAWENDHELSFALLNDATDRKLVKPLLTHLLFVAQHFLPLPERRDPAVEQGDPTVPFPLLASEIPARAPPSSLLS</sequence>
<gene>
    <name evidence="2" type="ORF">NIDE1768</name>
</gene>
<feature type="region of interest" description="Disordered" evidence="1">
    <location>
        <begin position="64"/>
        <end position="87"/>
    </location>
</feature>
<dbReference type="Proteomes" id="UP000001660">
    <property type="component" value="Chromosome"/>
</dbReference>
<evidence type="ECO:0000256" key="1">
    <source>
        <dbReference type="SAM" id="MobiDB-lite"/>
    </source>
</evidence>
<dbReference type="EMBL" id="FP929003">
    <property type="protein sequence ID" value="CBK41499.1"/>
    <property type="molecule type" value="Genomic_DNA"/>
</dbReference>
<organism evidence="2 3">
    <name type="scientific">Nitrospira defluvii</name>
    <dbReference type="NCBI Taxonomy" id="330214"/>
    <lineage>
        <taxon>Bacteria</taxon>
        <taxon>Pseudomonadati</taxon>
        <taxon>Nitrospirota</taxon>
        <taxon>Nitrospiria</taxon>
        <taxon>Nitrospirales</taxon>
        <taxon>Nitrospiraceae</taxon>
        <taxon>Nitrospira</taxon>
    </lineage>
</organism>
<keyword evidence="3" id="KW-1185">Reference proteome</keyword>
<name>D8PE40_9BACT</name>
<accession>D8PE40</accession>